<dbReference type="AlphaFoldDB" id="A0A835Z0Y1"/>
<protein>
    <submittedName>
        <fullName evidence="1">Uncharacterized protein</fullName>
    </submittedName>
</protein>
<evidence type="ECO:0000313" key="2">
    <source>
        <dbReference type="Proteomes" id="UP000664859"/>
    </source>
</evidence>
<keyword evidence="2" id="KW-1185">Reference proteome</keyword>
<gene>
    <name evidence="1" type="ORF">JKP88DRAFT_247076</name>
</gene>
<proteinExistence type="predicted"/>
<reference evidence="1" key="1">
    <citation type="submission" date="2021-02" db="EMBL/GenBank/DDBJ databases">
        <title>First Annotated Genome of the Yellow-green Alga Tribonema minus.</title>
        <authorList>
            <person name="Mahan K.M."/>
        </authorList>
    </citation>
    <scope>NUCLEOTIDE SEQUENCE</scope>
    <source>
        <strain evidence="1">UTEX B ZZ1240</strain>
    </source>
</reference>
<comment type="caution">
    <text evidence="1">The sequence shown here is derived from an EMBL/GenBank/DDBJ whole genome shotgun (WGS) entry which is preliminary data.</text>
</comment>
<dbReference type="EMBL" id="JAFCMP010000412">
    <property type="protein sequence ID" value="KAG5180198.1"/>
    <property type="molecule type" value="Genomic_DNA"/>
</dbReference>
<evidence type="ECO:0000313" key="1">
    <source>
        <dbReference type="EMBL" id="KAG5180198.1"/>
    </source>
</evidence>
<name>A0A835Z0Y1_9STRA</name>
<organism evidence="1 2">
    <name type="scientific">Tribonema minus</name>
    <dbReference type="NCBI Taxonomy" id="303371"/>
    <lineage>
        <taxon>Eukaryota</taxon>
        <taxon>Sar</taxon>
        <taxon>Stramenopiles</taxon>
        <taxon>Ochrophyta</taxon>
        <taxon>PX clade</taxon>
        <taxon>Xanthophyceae</taxon>
        <taxon>Tribonematales</taxon>
        <taxon>Tribonemataceae</taxon>
        <taxon>Tribonema</taxon>
    </lineage>
</organism>
<accession>A0A835Z0Y1</accession>
<dbReference type="Proteomes" id="UP000664859">
    <property type="component" value="Unassembled WGS sequence"/>
</dbReference>
<sequence length="321" mass="34037">MLVSVALWRDYYDSSQSSPNTKSLQDFSHDDRLPLYCGRCILPASTFAATRMDPGAAAALQLLRPQQHSSATRQKHQDEAETICLCTVWPSSSQHEQHALVDARTVLHRRKAYAALVPELAFPDLAARGRNAGTHSGPRVALLLPLPHTLPVASSLQLTLRQQPLQPSATPPTPVDLTCPSLTAMVKRSLRQLCVCSGAAVAVPCTADCCITATVTGGGGGGAARGSDAWWIGLSTVILADTEDDDDACDGVSALEVLEQPREEEQGAAAAVLPQQQQRAPRASSSGVADALLELILLPVVAPIATAFIPRHVRALVEVVV</sequence>